<evidence type="ECO:0000313" key="3">
    <source>
        <dbReference type="EMBL" id="CAE7818503.1"/>
    </source>
</evidence>
<dbReference type="AlphaFoldDB" id="A0A812ZBH7"/>
<dbReference type="EMBL" id="CAJNJA010046613">
    <property type="protein sequence ID" value="CAE7818503.1"/>
    <property type="molecule type" value="Genomic_DNA"/>
</dbReference>
<reference evidence="3" key="1">
    <citation type="submission" date="2021-02" db="EMBL/GenBank/DDBJ databases">
        <authorList>
            <person name="Dougan E. K."/>
            <person name="Rhodes N."/>
            <person name="Thang M."/>
            <person name="Chan C."/>
        </authorList>
    </citation>
    <scope>NUCLEOTIDE SEQUENCE</scope>
</reference>
<dbReference type="CDD" id="cd00030">
    <property type="entry name" value="C2"/>
    <property type="match status" value="1"/>
</dbReference>
<dbReference type="Gene3D" id="2.60.40.150">
    <property type="entry name" value="C2 domain"/>
    <property type="match status" value="1"/>
</dbReference>
<dbReference type="SMART" id="SM00239">
    <property type="entry name" value="C2"/>
    <property type="match status" value="1"/>
</dbReference>
<proteinExistence type="predicted"/>
<feature type="domain" description="C2" evidence="2">
    <location>
        <begin position="1"/>
        <end position="98"/>
    </location>
</feature>
<dbReference type="SUPFAM" id="SSF49562">
    <property type="entry name" value="C2 domain (Calcium/lipid-binding domain, CaLB)"/>
    <property type="match status" value="1"/>
</dbReference>
<dbReference type="Proteomes" id="UP000601435">
    <property type="component" value="Unassembled WGS sequence"/>
</dbReference>
<organism evidence="3 4">
    <name type="scientific">Symbiodinium necroappetens</name>
    <dbReference type="NCBI Taxonomy" id="1628268"/>
    <lineage>
        <taxon>Eukaryota</taxon>
        <taxon>Sar</taxon>
        <taxon>Alveolata</taxon>
        <taxon>Dinophyceae</taxon>
        <taxon>Suessiales</taxon>
        <taxon>Symbiodiniaceae</taxon>
        <taxon>Symbiodinium</taxon>
    </lineage>
</organism>
<dbReference type="InterPro" id="IPR000008">
    <property type="entry name" value="C2_dom"/>
</dbReference>
<dbReference type="InterPro" id="IPR035892">
    <property type="entry name" value="C2_domain_sf"/>
</dbReference>
<evidence type="ECO:0000313" key="4">
    <source>
        <dbReference type="Proteomes" id="UP000601435"/>
    </source>
</evidence>
<keyword evidence="4" id="KW-1185">Reference proteome</keyword>
<comment type="caution">
    <text evidence="3">The sequence shown here is derived from an EMBL/GenBank/DDBJ whole genome shotgun (WGS) entry which is preliminary data.</text>
</comment>
<dbReference type="OrthoDB" id="73919at2759"/>
<dbReference type="PROSITE" id="PS50004">
    <property type="entry name" value="C2"/>
    <property type="match status" value="1"/>
</dbReference>
<dbReference type="Pfam" id="PF00168">
    <property type="entry name" value="C2"/>
    <property type="match status" value="1"/>
</dbReference>
<feature type="compositionally biased region" description="Polar residues" evidence="1">
    <location>
        <begin position="144"/>
        <end position="155"/>
    </location>
</feature>
<feature type="region of interest" description="Disordered" evidence="1">
    <location>
        <begin position="138"/>
        <end position="164"/>
    </location>
</feature>
<sequence>MDLMSGSDPYCVVSVQGPCAVAKPWKGGGLTSCVANDQNPVWEEAFLLEDLYRGEDSLHLSVWNRDSLSSDDPIGCLSVGAEHFWQGLNLVQQLQFENPPKDGECCGWLYASITAYASLEKAKEAAHIIQTSRTPRSRSRITSLWRQTKSHSSSHAGEDVGTDADEPTVIQSCFPASKLRCASRGILSEEREDMKGYAYATAVNGGRANLASKMVTHSWRNKFSHLLAAVLADALNADKYDELAQSLASRQFLKLTEALRKKGQLDVRYWICAFSVNQHTGICASPPPSDSTGYAITPCCCSTAKHFSGELSEMNKFDDMMAYLKDTLSATGKARFEQVVAMEADFSLLTRVWCLAELVEAREIHLPQAIKIHSAAARDLCLDRLAQLDVRDAEASFPSDKDFVLGKIHDPEAFNKDS</sequence>
<name>A0A812ZBH7_9DINO</name>
<gene>
    <name evidence="3" type="primary">SYT4</name>
    <name evidence="3" type="ORF">SNEC2469_LOCUS24321</name>
</gene>
<accession>A0A812ZBH7</accession>
<evidence type="ECO:0000256" key="1">
    <source>
        <dbReference type="SAM" id="MobiDB-lite"/>
    </source>
</evidence>
<evidence type="ECO:0000259" key="2">
    <source>
        <dbReference type="PROSITE" id="PS50004"/>
    </source>
</evidence>
<protein>
    <submittedName>
        <fullName evidence="3">SYT4 protein</fullName>
    </submittedName>
</protein>